<evidence type="ECO:0000256" key="1">
    <source>
        <dbReference type="SAM" id="Phobius"/>
    </source>
</evidence>
<dbReference type="AlphaFoldDB" id="A0A927K6K2"/>
<gene>
    <name evidence="2" type="ORF">IE331_03915</name>
</gene>
<keyword evidence="1" id="KW-0472">Membrane</keyword>
<sequence length="144" mass="15133">MRRAERGSALIEVTWLAILLLVPLVYVLISVFDVQRGAFGVSAASRAAGRAYTLADSDAEGRRQAHAAAATALADQGIPADRFTLDIGCRPVPGDCLSPGSVVTVVVRSRVDLPLVPAALGGGAPSFRLESVHRVPVGRYVESR</sequence>
<reference evidence="2" key="1">
    <citation type="submission" date="2020-09" db="EMBL/GenBank/DDBJ databases">
        <title>Nocardioides sp. strain MJB4 16S ribosomal RNA gene Genome sequencing and assembly.</title>
        <authorList>
            <person name="Kim I."/>
        </authorList>
    </citation>
    <scope>NUCLEOTIDE SEQUENCE</scope>
    <source>
        <strain evidence="2">MJB4</strain>
    </source>
</reference>
<accession>A0A927K6K2</accession>
<protein>
    <recommendedName>
        <fullName evidence="4">Pilus assembly protein</fullName>
    </recommendedName>
</protein>
<organism evidence="2 3">
    <name type="scientific">Nocardioides donggukensis</name>
    <dbReference type="NCBI Taxonomy" id="2774019"/>
    <lineage>
        <taxon>Bacteria</taxon>
        <taxon>Bacillati</taxon>
        <taxon>Actinomycetota</taxon>
        <taxon>Actinomycetes</taxon>
        <taxon>Propionibacteriales</taxon>
        <taxon>Nocardioidaceae</taxon>
        <taxon>Nocardioides</taxon>
    </lineage>
</organism>
<feature type="transmembrane region" description="Helical" evidence="1">
    <location>
        <begin position="9"/>
        <end position="29"/>
    </location>
</feature>
<evidence type="ECO:0000313" key="3">
    <source>
        <dbReference type="Proteomes" id="UP000616839"/>
    </source>
</evidence>
<dbReference type="EMBL" id="JACYXZ010000001">
    <property type="protein sequence ID" value="MBD8868766.1"/>
    <property type="molecule type" value="Genomic_DNA"/>
</dbReference>
<proteinExistence type="predicted"/>
<dbReference type="RefSeq" id="WP_192140664.1">
    <property type="nucleotide sequence ID" value="NZ_JACYXZ010000001.1"/>
</dbReference>
<keyword evidence="3" id="KW-1185">Reference proteome</keyword>
<name>A0A927K6K2_9ACTN</name>
<dbReference type="Proteomes" id="UP000616839">
    <property type="component" value="Unassembled WGS sequence"/>
</dbReference>
<evidence type="ECO:0008006" key="4">
    <source>
        <dbReference type="Google" id="ProtNLM"/>
    </source>
</evidence>
<comment type="caution">
    <text evidence="2">The sequence shown here is derived from an EMBL/GenBank/DDBJ whole genome shotgun (WGS) entry which is preliminary data.</text>
</comment>
<evidence type="ECO:0000313" key="2">
    <source>
        <dbReference type="EMBL" id="MBD8868766.1"/>
    </source>
</evidence>
<keyword evidence="1" id="KW-0812">Transmembrane</keyword>
<keyword evidence="1" id="KW-1133">Transmembrane helix</keyword>